<gene>
    <name evidence="7" type="ORF">CHLNCDRAFT_137916</name>
</gene>
<evidence type="ECO:0000259" key="6">
    <source>
        <dbReference type="PROSITE" id="PS51207"/>
    </source>
</evidence>
<dbReference type="RefSeq" id="XP_005851218.1">
    <property type="nucleotide sequence ID" value="XM_005851156.1"/>
</dbReference>
<proteinExistence type="predicted"/>
<dbReference type="CDD" id="cd06093">
    <property type="entry name" value="PX_domain"/>
    <property type="match status" value="1"/>
</dbReference>
<dbReference type="FunCoup" id="E1Z4U1">
    <property type="interactions" value="1347"/>
</dbReference>
<dbReference type="InterPro" id="IPR001683">
    <property type="entry name" value="PX_dom"/>
</dbReference>
<dbReference type="InParanoid" id="E1Z4U1"/>
<reference evidence="7 8" key="1">
    <citation type="journal article" date="2010" name="Plant Cell">
        <title>The Chlorella variabilis NC64A genome reveals adaptation to photosymbiosis, coevolution with viruses, and cryptic sex.</title>
        <authorList>
            <person name="Blanc G."/>
            <person name="Duncan G."/>
            <person name="Agarkova I."/>
            <person name="Borodovsky M."/>
            <person name="Gurnon J."/>
            <person name="Kuo A."/>
            <person name="Lindquist E."/>
            <person name="Lucas S."/>
            <person name="Pangilinan J."/>
            <person name="Polle J."/>
            <person name="Salamov A."/>
            <person name="Terry A."/>
            <person name="Yamada T."/>
            <person name="Dunigan D.D."/>
            <person name="Grigoriev I.V."/>
            <person name="Claverie J.M."/>
            <person name="Van Etten J.L."/>
        </authorList>
    </citation>
    <scope>NUCLEOTIDE SEQUENCE [LARGE SCALE GENOMIC DNA]</scope>
    <source>
        <strain evidence="7 8">NC64A</strain>
    </source>
</reference>
<dbReference type="Pfam" id="PF00787">
    <property type="entry name" value="PX"/>
    <property type="match status" value="1"/>
</dbReference>
<dbReference type="PROSITE" id="PS51207">
    <property type="entry name" value="PXA"/>
    <property type="match status" value="1"/>
</dbReference>
<feature type="compositionally biased region" description="Low complexity" evidence="3">
    <location>
        <begin position="824"/>
        <end position="835"/>
    </location>
</feature>
<feature type="compositionally biased region" description="Low complexity" evidence="3">
    <location>
        <begin position="358"/>
        <end position="373"/>
    </location>
</feature>
<dbReference type="InterPro" id="IPR003114">
    <property type="entry name" value="Phox_assoc"/>
</dbReference>
<feature type="region of interest" description="Disordered" evidence="3">
    <location>
        <begin position="354"/>
        <end position="390"/>
    </location>
</feature>
<dbReference type="Pfam" id="PF02194">
    <property type="entry name" value="PXA"/>
    <property type="match status" value="1"/>
</dbReference>
<dbReference type="InterPro" id="IPR036871">
    <property type="entry name" value="PX_dom_sf"/>
</dbReference>
<dbReference type="GeneID" id="17358748"/>
<dbReference type="GO" id="GO:0035091">
    <property type="term" value="F:phosphatidylinositol binding"/>
    <property type="evidence" value="ECO:0007669"/>
    <property type="project" value="InterPro"/>
</dbReference>
<keyword evidence="8" id="KW-1185">Reference proteome</keyword>
<dbReference type="KEGG" id="cvr:CHLNCDRAFT_137916"/>
<dbReference type="OrthoDB" id="120967at2759"/>
<dbReference type="OMA" id="REIHWLR"/>
<evidence type="ECO:0000256" key="1">
    <source>
        <dbReference type="ARBA" id="ARBA00004496"/>
    </source>
</evidence>
<feature type="signal peptide" evidence="4">
    <location>
        <begin position="1"/>
        <end position="19"/>
    </location>
</feature>
<keyword evidence="2" id="KW-0963">Cytoplasm</keyword>
<dbReference type="PANTHER" id="PTHR22999:SF23">
    <property type="entry name" value="SORTING NEXIN-16"/>
    <property type="match status" value="1"/>
</dbReference>
<keyword evidence="4" id="KW-0732">Signal</keyword>
<feature type="compositionally biased region" description="Low complexity" evidence="3">
    <location>
        <begin position="1058"/>
        <end position="1077"/>
    </location>
</feature>
<dbReference type="Pfam" id="PF08628">
    <property type="entry name" value="Nexin_C"/>
    <property type="match status" value="2"/>
</dbReference>
<evidence type="ECO:0000259" key="5">
    <source>
        <dbReference type="PROSITE" id="PS50195"/>
    </source>
</evidence>
<dbReference type="Proteomes" id="UP000008141">
    <property type="component" value="Unassembled WGS sequence"/>
</dbReference>
<comment type="subcellular location">
    <subcellularLocation>
        <location evidence="1">Cytoplasm</location>
    </subcellularLocation>
</comment>
<evidence type="ECO:0000313" key="7">
    <source>
        <dbReference type="EMBL" id="EFN59116.1"/>
    </source>
</evidence>
<accession>E1Z4U1</accession>
<feature type="chain" id="PRO_5003155850" description="PX domain-containing protein" evidence="4">
    <location>
        <begin position="20"/>
        <end position="1187"/>
    </location>
</feature>
<dbReference type="PROSITE" id="PS50195">
    <property type="entry name" value="PX"/>
    <property type="match status" value="1"/>
</dbReference>
<dbReference type="GO" id="GO:0005768">
    <property type="term" value="C:endosome"/>
    <property type="evidence" value="ECO:0007669"/>
    <property type="project" value="UniProtKB-ARBA"/>
</dbReference>
<name>E1Z4U1_CHLVA</name>
<evidence type="ECO:0000256" key="4">
    <source>
        <dbReference type="SAM" id="SignalP"/>
    </source>
</evidence>
<dbReference type="InterPro" id="IPR051837">
    <property type="entry name" value="SortingNexin/PXDomain-PKLike"/>
</dbReference>
<dbReference type="InterPro" id="IPR013937">
    <property type="entry name" value="Sorting_nexin_C"/>
</dbReference>
<evidence type="ECO:0000256" key="3">
    <source>
        <dbReference type="SAM" id="MobiDB-lite"/>
    </source>
</evidence>
<dbReference type="SMART" id="SM00313">
    <property type="entry name" value="PXA"/>
    <property type="match status" value="1"/>
</dbReference>
<organism evidence="8">
    <name type="scientific">Chlorella variabilis</name>
    <name type="common">Green alga</name>
    <dbReference type="NCBI Taxonomy" id="554065"/>
    <lineage>
        <taxon>Eukaryota</taxon>
        <taxon>Viridiplantae</taxon>
        <taxon>Chlorophyta</taxon>
        <taxon>core chlorophytes</taxon>
        <taxon>Trebouxiophyceae</taxon>
        <taxon>Chlorellales</taxon>
        <taxon>Chlorellaceae</taxon>
        <taxon>Chlorella clade</taxon>
        <taxon>Chlorella</taxon>
    </lineage>
</organism>
<dbReference type="EMBL" id="GL433836">
    <property type="protein sequence ID" value="EFN59116.1"/>
    <property type="molecule type" value="Genomic_DNA"/>
</dbReference>
<dbReference type="PANTHER" id="PTHR22999">
    <property type="entry name" value="PX SERINE/THREONINE KINASE PXK"/>
    <property type="match status" value="1"/>
</dbReference>
<feature type="region of interest" description="Disordered" evidence="3">
    <location>
        <begin position="1058"/>
        <end position="1106"/>
    </location>
</feature>
<dbReference type="eggNOG" id="KOG2101">
    <property type="taxonomic scope" value="Eukaryota"/>
</dbReference>
<evidence type="ECO:0000256" key="2">
    <source>
        <dbReference type="ARBA" id="ARBA00022490"/>
    </source>
</evidence>
<sequence length="1187" mass="129018">MELALAALILAWLLTKTSTSLLGNVPLALVALLSLRWLFARLERQQRARLLAARAGRAWRRDLPPATPAPTFVPPSGAKPDAWRKFVRAPVVEEAWVRFCGSIVQEFIYDIWYSTITPDMEFPAEVRRLLNSGFGQLAQRARQLDLRLVMNDLAELFMEQLELYRDTRESILLATQQPTVLRDMSAAARDRAFQREMRAEKNLHPALQTPDGHYKYLRAVAEGAVAYLLDVQDLQRTAARSVCRELLASCVFRPLLGYCSPYYANKALYALMREARPMRAIGQKEAEEVSAALAMSRSEAMRGHWEFEQRLLHHVEAEDSALLKLREVRHRLRSKLSAQYSRSRSMDMLPAKVEANEQQHQQSLQRQRQQEQQEQQEEEHGVQQQQAEQRSPFDVFNVASAVAAVLMPRASAAAAQQQQDAGGEDCHDTPRLASSSGGWRLPAALSGLLQQRGRQSAEAEEAALLAGGSGDGDGWESVEASEASLTLPTRRDFSSAHLLAPLVDQAAVAGVTPRTMSSSSSASCGTMRAGFSGAARAKVVAADLNTTGSKDYVEFKIRVADNSDEWTVSRRYRNFESLHRQLRMYPTYRLKLPPKRIFVHSNNVEFVEERREGLDKYLQAVLAHDFLSQCADLYEFLRAGSQLYELASPPPPQRMQTLRKAASVIDKQQQLKMLGGLSRAVLDSTHSVGRGITSASGAVAGSVKQGVSELATASSKGVVRVTHGVAGAAGAAAGAVKGALTGSAASEMQPGLARRVKSVPSALDRVSSSSIEEAAAAAVAQRGSSGSALTQEKGSGFLDRANKVSFRMRRTMSRDPAQQQTEPSGHSGSASSIDSEQLAEQQDGHALTIGQAPSASLPASPGKKSSKLFSGLRRNKSRSASPTKQPRERSPARKPRRIGETSSSGGSGHDSGEGPALASSRGGAEESVPAHLASSLRISSPGPASPLASFPVEPSLELDDCAGISAPLYEMVDCVFMLQMRGFFRRQVFAVARQALSLVAGEAIDAYLTSKLRLLRQQHTIGRIISQIQASLWPGGVWYQYTPAAQALAAAAAQRQQAQQQQQQQQQHGPAAGNQAGTAPAPGSGGRYVRPAGMDPAKFLEPGGPPPLDEDEIREAVEALLLRRAPTALVRLIGKNAYASGTRDLFDMLQSQTYCHHLGYGMLEIAMVHLFPELKSLFRTLQHGGLS</sequence>
<feature type="region of interest" description="Disordered" evidence="3">
    <location>
        <begin position="415"/>
        <end position="438"/>
    </location>
</feature>
<dbReference type="SMART" id="SM00312">
    <property type="entry name" value="PX"/>
    <property type="match status" value="1"/>
</dbReference>
<dbReference type="STRING" id="554065.E1Z4U1"/>
<evidence type="ECO:0008006" key="9">
    <source>
        <dbReference type="Google" id="ProtNLM"/>
    </source>
</evidence>
<feature type="region of interest" description="Disordered" evidence="3">
    <location>
        <begin position="780"/>
        <end position="936"/>
    </location>
</feature>
<protein>
    <recommendedName>
        <fullName evidence="9">PX domain-containing protein</fullName>
    </recommendedName>
</protein>
<dbReference type="SUPFAM" id="SSF64268">
    <property type="entry name" value="PX domain"/>
    <property type="match status" value="1"/>
</dbReference>
<feature type="domain" description="PX" evidence="5">
    <location>
        <begin position="533"/>
        <end position="644"/>
    </location>
</feature>
<dbReference type="Gene3D" id="3.30.1520.10">
    <property type="entry name" value="Phox-like domain"/>
    <property type="match status" value="1"/>
</dbReference>
<evidence type="ECO:0000313" key="8">
    <source>
        <dbReference type="Proteomes" id="UP000008141"/>
    </source>
</evidence>
<dbReference type="AlphaFoldDB" id="E1Z4U1"/>
<feature type="domain" description="PXA" evidence="6">
    <location>
        <begin position="89"/>
        <end position="276"/>
    </location>
</feature>